<keyword evidence="2" id="KW-1185">Reference proteome</keyword>
<proteinExistence type="predicted"/>
<dbReference type="EMBL" id="JAIWYP010000013">
    <property type="protein sequence ID" value="KAH3718726.1"/>
    <property type="molecule type" value="Genomic_DNA"/>
</dbReference>
<comment type="caution">
    <text evidence="1">The sequence shown here is derived from an EMBL/GenBank/DDBJ whole genome shotgun (WGS) entry which is preliminary data.</text>
</comment>
<dbReference type="Proteomes" id="UP000828390">
    <property type="component" value="Unassembled WGS sequence"/>
</dbReference>
<sequence>MLKESDSTVMGPLLFHCHINDIPETLVPAIPPDEYIQPAKNKRQVKVKTDKDLTTNIIERYSINNNRGLKVKSVNTEQYKNSFFIKTAVDWNHLDNNIACAHTIGGFKTALPQCY</sequence>
<evidence type="ECO:0000313" key="2">
    <source>
        <dbReference type="Proteomes" id="UP000828390"/>
    </source>
</evidence>
<organism evidence="1 2">
    <name type="scientific">Dreissena polymorpha</name>
    <name type="common">Zebra mussel</name>
    <name type="synonym">Mytilus polymorpha</name>
    <dbReference type="NCBI Taxonomy" id="45954"/>
    <lineage>
        <taxon>Eukaryota</taxon>
        <taxon>Metazoa</taxon>
        <taxon>Spiralia</taxon>
        <taxon>Lophotrochozoa</taxon>
        <taxon>Mollusca</taxon>
        <taxon>Bivalvia</taxon>
        <taxon>Autobranchia</taxon>
        <taxon>Heteroconchia</taxon>
        <taxon>Euheterodonta</taxon>
        <taxon>Imparidentia</taxon>
        <taxon>Neoheterodontei</taxon>
        <taxon>Myida</taxon>
        <taxon>Dreissenoidea</taxon>
        <taxon>Dreissenidae</taxon>
        <taxon>Dreissena</taxon>
    </lineage>
</organism>
<accession>A0A9D4C7Y1</accession>
<evidence type="ECO:0000313" key="1">
    <source>
        <dbReference type="EMBL" id="KAH3718726.1"/>
    </source>
</evidence>
<protein>
    <submittedName>
        <fullName evidence="1">Uncharacterized protein</fullName>
    </submittedName>
</protein>
<name>A0A9D4C7Y1_DREPO</name>
<reference evidence="1" key="1">
    <citation type="journal article" date="2019" name="bioRxiv">
        <title>The Genome of the Zebra Mussel, Dreissena polymorpha: A Resource for Invasive Species Research.</title>
        <authorList>
            <person name="McCartney M.A."/>
            <person name="Auch B."/>
            <person name="Kono T."/>
            <person name="Mallez S."/>
            <person name="Zhang Y."/>
            <person name="Obille A."/>
            <person name="Becker A."/>
            <person name="Abrahante J.E."/>
            <person name="Garbe J."/>
            <person name="Badalamenti J.P."/>
            <person name="Herman A."/>
            <person name="Mangelson H."/>
            <person name="Liachko I."/>
            <person name="Sullivan S."/>
            <person name="Sone E.D."/>
            <person name="Koren S."/>
            <person name="Silverstein K.A.T."/>
            <person name="Beckman K.B."/>
            <person name="Gohl D.M."/>
        </authorList>
    </citation>
    <scope>NUCLEOTIDE SEQUENCE</scope>
    <source>
        <strain evidence="1">Duluth1</strain>
        <tissue evidence="1">Whole animal</tissue>
    </source>
</reference>
<dbReference type="AlphaFoldDB" id="A0A9D4C7Y1"/>
<reference evidence="1" key="2">
    <citation type="submission" date="2020-11" db="EMBL/GenBank/DDBJ databases">
        <authorList>
            <person name="McCartney M.A."/>
            <person name="Auch B."/>
            <person name="Kono T."/>
            <person name="Mallez S."/>
            <person name="Becker A."/>
            <person name="Gohl D.M."/>
            <person name="Silverstein K.A.T."/>
            <person name="Koren S."/>
            <person name="Bechman K.B."/>
            <person name="Herman A."/>
            <person name="Abrahante J.E."/>
            <person name="Garbe J."/>
        </authorList>
    </citation>
    <scope>NUCLEOTIDE SEQUENCE</scope>
    <source>
        <strain evidence="1">Duluth1</strain>
        <tissue evidence="1">Whole animal</tissue>
    </source>
</reference>
<gene>
    <name evidence="1" type="ORF">DPMN_061532</name>
</gene>